<accession>A0A7R9EMF6</accession>
<dbReference type="PROSITE" id="PS51252">
    <property type="entry name" value="ANTISTASIN"/>
    <property type="match status" value="1"/>
</dbReference>
<dbReference type="GO" id="GO:0005886">
    <property type="term" value="C:plasma membrane"/>
    <property type="evidence" value="ECO:0007669"/>
    <property type="project" value="TreeGrafter"/>
</dbReference>
<feature type="domain" description="VWFC" evidence="3">
    <location>
        <begin position="725"/>
        <end position="781"/>
    </location>
</feature>
<feature type="transmembrane region" description="Helical" evidence="2">
    <location>
        <begin position="806"/>
        <end position="826"/>
    </location>
</feature>
<evidence type="ECO:0000256" key="1">
    <source>
        <dbReference type="SAM" id="MobiDB-lite"/>
    </source>
</evidence>
<dbReference type="GO" id="GO:0004867">
    <property type="term" value="F:serine-type endopeptidase inhibitor activity"/>
    <property type="evidence" value="ECO:0007669"/>
    <property type="project" value="InterPro"/>
</dbReference>
<dbReference type="Pfam" id="PF23334">
    <property type="entry name" value="VWC2L_2nd"/>
    <property type="match status" value="3"/>
</dbReference>
<dbReference type="InterPro" id="IPR004094">
    <property type="entry name" value="Antistasin-like"/>
</dbReference>
<feature type="domain" description="VWFC" evidence="3">
    <location>
        <begin position="594"/>
        <end position="652"/>
    </location>
</feature>
<dbReference type="AlphaFoldDB" id="A0A7R9EMF6"/>
<dbReference type="Gene3D" id="6.20.200.20">
    <property type="match status" value="5"/>
</dbReference>
<dbReference type="Gene3D" id="2.10.22.10">
    <property type="entry name" value="Antistasin, domain 1"/>
    <property type="match status" value="1"/>
</dbReference>
<proteinExistence type="predicted"/>
<dbReference type="PANTHER" id="PTHR46439:SF1">
    <property type="entry name" value="CYSTEINE-RICH MOTOR NEURON 1 PROTEIN"/>
    <property type="match status" value="1"/>
</dbReference>
<organism evidence="5">
    <name type="scientific">Timema bartmani</name>
    <dbReference type="NCBI Taxonomy" id="61472"/>
    <lineage>
        <taxon>Eukaryota</taxon>
        <taxon>Metazoa</taxon>
        <taxon>Ecdysozoa</taxon>
        <taxon>Arthropoda</taxon>
        <taxon>Hexapoda</taxon>
        <taxon>Insecta</taxon>
        <taxon>Pterygota</taxon>
        <taxon>Neoptera</taxon>
        <taxon>Polyneoptera</taxon>
        <taxon>Phasmatodea</taxon>
        <taxon>Timematodea</taxon>
        <taxon>Timematoidea</taxon>
        <taxon>Timematidae</taxon>
        <taxon>Timema</taxon>
    </lineage>
</organism>
<evidence type="ECO:0000313" key="5">
    <source>
        <dbReference type="EMBL" id="CAD7437918.1"/>
    </source>
</evidence>
<dbReference type="EMBL" id="OD564343">
    <property type="protein sequence ID" value="CAD7437918.1"/>
    <property type="molecule type" value="Genomic_DNA"/>
</dbReference>
<dbReference type="Pfam" id="PF00093">
    <property type="entry name" value="VWC"/>
    <property type="match status" value="2"/>
</dbReference>
<feature type="domain" description="VWFC" evidence="3">
    <location>
        <begin position="335"/>
        <end position="392"/>
    </location>
</feature>
<sequence length="907" mass="99386">MGNPLLTGRDVTEQKWLGPTPEARKKKQQQKVFGSRQAPRFFRTTSRSKYGLLYVAGRLRNYPLTIHVGFDRLQTSYRSSGPLRFNISFSRDVRAIYPSTNCSSNHQSGVSGPCEPPELDEAPCPPDSVLNDEEECVCATGRCLEPVCRYGSKRVLQRTGSGVPGDCCDVFECVLPREKDCEDVVCPEEGRECPLDSYRLPSHRAPGDCCSVPQGCQCLPAPCPVANCSPGSHARVVRPGSEKPGTCCPLFECVPIDTNNNASCLIEDKLETNGSTWWKDECTSCTCDEGQIYCTITPQCPELPPTCTVTRIPPKQCCPVCVLDGAADNPPTHPDGCITSAGKMLQNGHSWHEDPCTPCVCQGGHKKCQAYMCEVSCVNPTYVPDDCCPLCDSTSVILFPPHCPTLNNCSLRCVHGFVRNDAGCFVCQCQAELTRQAAPCASAASVAPQGTAIRTAFMAFAPMTGGAPSASVELIKFMIRPASWSSGQHSWLKVPGLTRDSITAAPDPSGEFVSPTHIITGTTCISPDGQVHDEGETWFDGCRQCYCHGGTEMCILINCPVPDCDNPIYNSTIDCCPHCRGPEMRPTLETLHPMVCQSVDGMYRVEGETWQLDRCTKCLCHSGRVLCETRQCPPTPCDQPVQDPNNCCPHCPEGEFPAINTQETKSCGMQHPDGATWRDGACNSCVCKAGKTKCFTETCPIVSCDRPVLIKNHCCSVCLDGSVPKVCVVGNVTYQHEEQWSQDLCTHCVCIAGVRTCTEKVCSVACSNPVKKLGRCCPVCPESSYTGNKHETSLHSSNLSVFRETLYIIGMSVMFLIICFLAYILWQRRRRRQHLTFDSSPKSGPNPAYKGYTHHDDSFPPPHYSTADRGSKMYQYDYVPSYDPQHITDMLKSPSIEATEKSAMARV</sequence>
<feature type="domain" description="VWFC" evidence="3">
    <location>
        <begin position="522"/>
        <end position="580"/>
    </location>
</feature>
<evidence type="ECO:0000259" key="3">
    <source>
        <dbReference type="PROSITE" id="PS50184"/>
    </source>
</evidence>
<dbReference type="SUPFAM" id="SSF57603">
    <property type="entry name" value="FnI-like domain"/>
    <property type="match status" value="6"/>
</dbReference>
<feature type="domain" description="Antistasin-like" evidence="4">
    <location>
        <begin position="403"/>
        <end position="429"/>
    </location>
</feature>
<evidence type="ECO:0000259" key="4">
    <source>
        <dbReference type="PROSITE" id="PS51252"/>
    </source>
</evidence>
<protein>
    <recommendedName>
        <fullName evidence="6">Cysteine-rich motor neuron 1 protein</fullName>
    </recommendedName>
</protein>
<dbReference type="PROSITE" id="PS50184">
    <property type="entry name" value="VWFC_2"/>
    <property type="match status" value="6"/>
</dbReference>
<evidence type="ECO:0000256" key="2">
    <source>
        <dbReference type="SAM" id="Phobius"/>
    </source>
</evidence>
<keyword evidence="2" id="KW-0472">Membrane</keyword>
<dbReference type="Gene3D" id="2.10.70.10">
    <property type="entry name" value="Complement Module, domain 1"/>
    <property type="match status" value="1"/>
</dbReference>
<dbReference type="SMART" id="SM00214">
    <property type="entry name" value="VWC"/>
    <property type="match status" value="6"/>
</dbReference>
<gene>
    <name evidence="5" type="ORF">TBIB3V08_LOCUS520</name>
</gene>
<feature type="domain" description="VWFC" evidence="3">
    <location>
        <begin position="262"/>
        <end position="322"/>
    </location>
</feature>
<keyword evidence="2" id="KW-1133">Transmembrane helix</keyword>
<evidence type="ECO:0008006" key="6">
    <source>
        <dbReference type="Google" id="ProtNLM"/>
    </source>
</evidence>
<dbReference type="Pfam" id="PF02822">
    <property type="entry name" value="Antistasin"/>
    <property type="match status" value="1"/>
</dbReference>
<keyword evidence="2" id="KW-0812">Transmembrane</keyword>
<dbReference type="InterPro" id="IPR052624">
    <property type="entry name" value="CRIM1"/>
</dbReference>
<dbReference type="InterPro" id="IPR001007">
    <property type="entry name" value="VWF_dom"/>
</dbReference>
<reference evidence="5" key="1">
    <citation type="submission" date="2020-11" db="EMBL/GenBank/DDBJ databases">
        <authorList>
            <person name="Tran Van P."/>
        </authorList>
    </citation>
    <scope>NUCLEOTIDE SEQUENCE</scope>
</reference>
<name>A0A7R9EMF6_9NEOP</name>
<dbReference type="PROSITE" id="PS01208">
    <property type="entry name" value="VWFC_1"/>
    <property type="match status" value="4"/>
</dbReference>
<feature type="region of interest" description="Disordered" evidence="1">
    <location>
        <begin position="836"/>
        <end position="861"/>
    </location>
</feature>
<feature type="domain" description="VWFC" evidence="3">
    <location>
        <begin position="668"/>
        <end position="719"/>
    </location>
</feature>
<dbReference type="PANTHER" id="PTHR46439">
    <property type="entry name" value="CYSTEINE-RICH MOTOR NEURON 1 PROTEIN"/>
    <property type="match status" value="1"/>
</dbReference>